<evidence type="ECO:0000313" key="4">
    <source>
        <dbReference type="EMBL" id="MDQ6595831.1"/>
    </source>
</evidence>
<comment type="caution">
    <text evidence="5">The sequence shown here is derived from an EMBL/GenBank/DDBJ whole genome shotgun (WGS) entry which is preliminary data.</text>
</comment>
<proteinExistence type="inferred from homology"/>
<feature type="domain" description="Thioesterase" evidence="3">
    <location>
        <begin position="38"/>
        <end position="113"/>
    </location>
</feature>
<reference evidence="5 6" key="1">
    <citation type="submission" date="2019-03" db="EMBL/GenBank/DDBJ databases">
        <title>Bacillus niacini sp. nov. a Nicotinate-Metabolizing Mesophile Isolated from Soil.</title>
        <authorList>
            <person name="Zhang G."/>
        </authorList>
    </citation>
    <scope>NUCLEOTIDE SEQUENCE [LARGE SCALE GENOMIC DNA]</scope>
    <source>
        <strain evidence="5 6">WN066</strain>
    </source>
</reference>
<dbReference type="CDD" id="cd03443">
    <property type="entry name" value="PaaI_thioesterase"/>
    <property type="match status" value="1"/>
</dbReference>
<organism evidence="5 6">
    <name type="scientific">Bacillus salipaludis</name>
    <dbReference type="NCBI Taxonomy" id="2547811"/>
    <lineage>
        <taxon>Bacteria</taxon>
        <taxon>Bacillati</taxon>
        <taxon>Bacillota</taxon>
        <taxon>Bacilli</taxon>
        <taxon>Bacillales</taxon>
        <taxon>Bacillaceae</taxon>
        <taxon>Bacillus</taxon>
    </lineage>
</organism>
<evidence type="ECO:0000259" key="3">
    <source>
        <dbReference type="Pfam" id="PF03061"/>
    </source>
</evidence>
<evidence type="ECO:0000256" key="1">
    <source>
        <dbReference type="ARBA" id="ARBA00008324"/>
    </source>
</evidence>
<dbReference type="AlphaFoldDB" id="A0A4R5VQB6"/>
<dbReference type="EMBL" id="JAVGVR010000001">
    <property type="protein sequence ID" value="MDQ6595831.1"/>
    <property type="molecule type" value="Genomic_DNA"/>
</dbReference>
<evidence type="ECO:0000313" key="6">
    <source>
        <dbReference type="Proteomes" id="UP000295132"/>
    </source>
</evidence>
<dbReference type="EMBL" id="SMYO01000008">
    <property type="protein sequence ID" value="TDK59834.1"/>
    <property type="molecule type" value="Genomic_DNA"/>
</dbReference>
<name>A0A4R5VQB6_9BACI</name>
<dbReference type="Proteomes" id="UP000295132">
    <property type="component" value="Unassembled WGS sequence"/>
</dbReference>
<dbReference type="PANTHER" id="PTHR21660:SF1">
    <property type="entry name" value="ACYL-COENZYME A THIOESTERASE 13"/>
    <property type="match status" value="1"/>
</dbReference>
<protein>
    <submittedName>
        <fullName evidence="5">PaaI family thioesterase</fullName>
        <ecNumber evidence="4">3.1.2.-</ecNumber>
    </submittedName>
</protein>
<dbReference type="InterPro" id="IPR029069">
    <property type="entry name" value="HotDog_dom_sf"/>
</dbReference>
<dbReference type="InterPro" id="IPR039298">
    <property type="entry name" value="ACOT13"/>
</dbReference>
<dbReference type="GO" id="GO:0047617">
    <property type="term" value="F:fatty acyl-CoA hydrolase activity"/>
    <property type="evidence" value="ECO:0007669"/>
    <property type="project" value="InterPro"/>
</dbReference>
<dbReference type="InterPro" id="IPR003736">
    <property type="entry name" value="PAAI_dom"/>
</dbReference>
<dbReference type="Gene3D" id="3.10.129.10">
    <property type="entry name" value="Hotdog Thioesterase"/>
    <property type="match status" value="1"/>
</dbReference>
<accession>A0A4R5VQB6</accession>
<reference evidence="4" key="2">
    <citation type="submission" date="2023-08" db="EMBL/GenBank/DDBJ databases">
        <title>Nitrogen cycling bacteria in agricultural field soils.</title>
        <authorList>
            <person name="Jang J."/>
        </authorList>
    </citation>
    <scope>NUCLEOTIDE SEQUENCE</scope>
    <source>
        <strain evidence="4">PS3-36</strain>
    </source>
</reference>
<keyword evidence="7" id="KW-1185">Reference proteome</keyword>
<dbReference type="NCBIfam" id="TIGR00369">
    <property type="entry name" value="unchar_dom_1"/>
    <property type="match status" value="1"/>
</dbReference>
<gene>
    <name evidence="5" type="ORF">E2K98_18085</name>
    <name evidence="4" type="ORF">RCG21_05395</name>
</gene>
<evidence type="ECO:0000313" key="7">
    <source>
        <dbReference type="Proteomes" id="UP001178888"/>
    </source>
</evidence>
<sequence length="123" mass="13623">MFIKQPLDEFLGFQYERVDENRIKVTLPIQPLYVNSVGVIHGGIISSLADVAMCNVIAANEDGTQRVVTTDLNVTFLKGAKGEYLIAHAHVFKQGRTLTHAECSIYDDQEKLVAKAKAILFNS</sequence>
<dbReference type="Proteomes" id="UP001178888">
    <property type="component" value="Unassembled WGS sequence"/>
</dbReference>
<dbReference type="EC" id="3.1.2.-" evidence="4"/>
<dbReference type="InterPro" id="IPR006683">
    <property type="entry name" value="Thioestr_dom"/>
</dbReference>
<keyword evidence="2 4" id="KW-0378">Hydrolase</keyword>
<comment type="similarity">
    <text evidence="1">Belongs to the thioesterase PaaI family.</text>
</comment>
<dbReference type="SUPFAM" id="SSF54637">
    <property type="entry name" value="Thioesterase/thiol ester dehydrase-isomerase"/>
    <property type="match status" value="1"/>
</dbReference>
<dbReference type="Pfam" id="PF03061">
    <property type="entry name" value="4HBT"/>
    <property type="match status" value="1"/>
</dbReference>
<dbReference type="PANTHER" id="PTHR21660">
    <property type="entry name" value="THIOESTERASE SUPERFAMILY MEMBER-RELATED"/>
    <property type="match status" value="1"/>
</dbReference>
<evidence type="ECO:0000313" key="5">
    <source>
        <dbReference type="EMBL" id="TDK59834.1"/>
    </source>
</evidence>
<evidence type="ECO:0000256" key="2">
    <source>
        <dbReference type="ARBA" id="ARBA00022801"/>
    </source>
</evidence>